<feature type="region of interest" description="Disordered" evidence="2">
    <location>
        <begin position="401"/>
        <end position="465"/>
    </location>
</feature>
<feature type="compositionally biased region" description="Polar residues" evidence="2">
    <location>
        <begin position="117"/>
        <end position="129"/>
    </location>
</feature>
<evidence type="ECO:0000313" key="4">
    <source>
        <dbReference type="Proteomes" id="UP000557509"/>
    </source>
</evidence>
<organism evidence="3 4">
    <name type="scientific">Toxoplasma gondii</name>
    <dbReference type="NCBI Taxonomy" id="5811"/>
    <lineage>
        <taxon>Eukaryota</taxon>
        <taxon>Sar</taxon>
        <taxon>Alveolata</taxon>
        <taxon>Apicomplexa</taxon>
        <taxon>Conoidasida</taxon>
        <taxon>Coccidia</taxon>
        <taxon>Eucoccidiorida</taxon>
        <taxon>Eimeriorina</taxon>
        <taxon>Sarcocystidae</taxon>
        <taxon>Toxoplasma</taxon>
    </lineage>
</organism>
<keyword evidence="1" id="KW-0175">Coiled coil</keyword>
<proteinExistence type="predicted"/>
<feature type="compositionally biased region" description="Polar residues" evidence="2">
    <location>
        <begin position="98"/>
        <end position="110"/>
    </location>
</feature>
<feature type="compositionally biased region" description="Polar residues" evidence="2">
    <location>
        <begin position="401"/>
        <end position="412"/>
    </location>
</feature>
<dbReference type="EMBL" id="JAAUHK010000197">
    <property type="protein sequence ID" value="KAF4638431.1"/>
    <property type="molecule type" value="Genomic_DNA"/>
</dbReference>
<feature type="region of interest" description="Disordered" evidence="2">
    <location>
        <begin position="269"/>
        <end position="304"/>
    </location>
</feature>
<gene>
    <name evidence="3" type="ORF">TGRH88_060390</name>
</gene>
<reference evidence="3 4" key="1">
    <citation type="submission" date="2020-03" db="EMBL/GenBank/DDBJ databases">
        <title>Genome sequence of Toxoplasma gondii RH-88 strain.</title>
        <authorList>
            <person name="Lorenzi H.A."/>
            <person name="Venepally P."/>
            <person name="Rozenberg A."/>
            <person name="Sibley D."/>
        </authorList>
    </citation>
    <scope>NUCLEOTIDE SEQUENCE [LARGE SCALE GENOMIC DNA]</scope>
    <source>
        <strain evidence="3 4">RH-88</strain>
    </source>
</reference>
<feature type="compositionally biased region" description="Basic and acidic residues" evidence="2">
    <location>
        <begin position="269"/>
        <end position="284"/>
    </location>
</feature>
<comment type="caution">
    <text evidence="3">The sequence shown here is derived from an EMBL/GenBank/DDBJ whole genome shotgun (WGS) entry which is preliminary data.</text>
</comment>
<dbReference type="VEuPathDB" id="ToxoDB:TGME49_245770"/>
<evidence type="ECO:0000256" key="1">
    <source>
        <dbReference type="SAM" id="Coils"/>
    </source>
</evidence>
<feature type="compositionally biased region" description="Polar residues" evidence="2">
    <location>
        <begin position="606"/>
        <end position="617"/>
    </location>
</feature>
<accession>A0A7J6JWG0</accession>
<dbReference type="Proteomes" id="UP000557509">
    <property type="component" value="Unassembled WGS sequence"/>
</dbReference>
<sequence length="648" mass="70311">MRRLRLLCSGEEVFVRMCIHTESVRRHRKGKPAVTPSTERIAKLRSLYQQRSNEKKQEMLQLQREIQAVAKQKTQLHQEWRLLRIRGSRGTHGWEAQPGSSTSTDESQSFAEPGPSDPQSAPTDTETTDVAQADQAVPGCSWWGTDSGAAPLRPNPKAAVPVRADEDKRGTAFSELTLIRAQKSNLLAMRRTIRNKWKSQTAYVNMRMHEINFHRKGKGLPPLELTPELLRDFSRQYNQKVGERMKRVESITEQIKALEQKGKGVVEYRRTDPLRTSAAHESDKSCSTGASGKEPATAPELSPQPALQFHRQVPSTDSTLQIASTPHLLSAAPGAPPSREQVPILSWGPVSTTDGARLESQSALPALGSAGRSHTTTAAPSAHIIGPPCVAPPSCLWQHQETPVQLGSTESPSAAPYPFPQYSPPDTSAASYAIPCRTGDRGETQYPSPSQLEQHAAECSPGRFESGSELPAELLEFILDHSTASSAVSAHTSAVLEKPVPLPAEPWSPGIAFPNIVSPSEQPSTSHWWPDPPSSSSDRWLWPSAPFEGPAGALRHHARAPGEPLPRPLPHSMSPHSAWARAPGDVRPVDPQPPTSADPPHFHGPSTYSHTQSSSPGLTLMDIRAATSTSGPRVQSTSANGSDTDSDP</sequence>
<evidence type="ECO:0000256" key="2">
    <source>
        <dbReference type="SAM" id="MobiDB-lite"/>
    </source>
</evidence>
<dbReference type="AlphaFoldDB" id="A0A7J6JWG0"/>
<name>A0A7J6JWG0_TOXGO</name>
<protein>
    <submittedName>
        <fullName evidence="3">Uncharacterized protein</fullName>
    </submittedName>
</protein>
<feature type="region of interest" description="Disordered" evidence="2">
    <location>
        <begin position="90"/>
        <end position="129"/>
    </location>
</feature>
<feature type="coiled-coil region" evidence="1">
    <location>
        <begin position="45"/>
        <end position="79"/>
    </location>
</feature>
<evidence type="ECO:0000313" key="3">
    <source>
        <dbReference type="EMBL" id="KAF4638431.1"/>
    </source>
</evidence>
<feature type="compositionally biased region" description="Polar residues" evidence="2">
    <location>
        <begin position="626"/>
        <end position="648"/>
    </location>
</feature>
<keyword evidence="4" id="KW-1185">Reference proteome</keyword>
<feature type="region of interest" description="Disordered" evidence="2">
    <location>
        <begin position="540"/>
        <end position="648"/>
    </location>
</feature>